<evidence type="ECO:0000256" key="1">
    <source>
        <dbReference type="SAM" id="Phobius"/>
    </source>
</evidence>
<feature type="transmembrane region" description="Helical" evidence="1">
    <location>
        <begin position="160"/>
        <end position="181"/>
    </location>
</feature>
<organism evidence="2 3">
    <name type="scientific">Halobacterium jilantaiense</name>
    <dbReference type="NCBI Taxonomy" id="355548"/>
    <lineage>
        <taxon>Archaea</taxon>
        <taxon>Methanobacteriati</taxon>
        <taxon>Methanobacteriota</taxon>
        <taxon>Stenosarchaea group</taxon>
        <taxon>Halobacteria</taxon>
        <taxon>Halobacteriales</taxon>
        <taxon>Halobacteriaceae</taxon>
        <taxon>Halobacterium</taxon>
    </lineage>
</organism>
<evidence type="ECO:0000313" key="2">
    <source>
        <dbReference type="EMBL" id="SEV90743.1"/>
    </source>
</evidence>
<sequence>MWPWEHVAVGYLAYSACSRLVWGEPPSTRGALVVGVAAVAPDLVDKPLAWILDVLPAGKSLAHSLFALLPLAAVATALGVRRGSLRGTAAFVVGWAGHLAGDVLYPLAVRGDLRAGFLFWPLVPVGGGADGALPHVRELLGSFAAFLSTPRGAVYLAAELGLLAVALAVWVADGTPVLGALRRRLRRPTANS</sequence>
<keyword evidence="1" id="KW-0812">Transmembrane</keyword>
<proteinExistence type="predicted"/>
<dbReference type="InterPro" id="IPR007404">
    <property type="entry name" value="YdjM-like"/>
</dbReference>
<protein>
    <submittedName>
        <fullName evidence="2">LexA-binding, inner membrane-associated putative hydrolase</fullName>
    </submittedName>
</protein>
<dbReference type="AlphaFoldDB" id="A0A1I0MRK5"/>
<dbReference type="Pfam" id="PF04307">
    <property type="entry name" value="YdjM"/>
    <property type="match status" value="1"/>
</dbReference>
<feature type="transmembrane region" description="Helical" evidence="1">
    <location>
        <begin position="87"/>
        <end position="108"/>
    </location>
</feature>
<feature type="transmembrane region" description="Helical" evidence="1">
    <location>
        <begin position="61"/>
        <end position="80"/>
    </location>
</feature>
<dbReference type="GO" id="GO:0016787">
    <property type="term" value="F:hydrolase activity"/>
    <property type="evidence" value="ECO:0007669"/>
    <property type="project" value="UniProtKB-KW"/>
</dbReference>
<dbReference type="RefSeq" id="WP_089667360.1">
    <property type="nucleotide sequence ID" value="NZ_FOJA01000001.1"/>
</dbReference>
<dbReference type="Proteomes" id="UP000198518">
    <property type="component" value="Unassembled WGS sequence"/>
</dbReference>
<dbReference type="STRING" id="355548.SAMN04487945_0280"/>
<keyword evidence="1" id="KW-1133">Transmembrane helix</keyword>
<evidence type="ECO:0000313" key="3">
    <source>
        <dbReference type="Proteomes" id="UP000198518"/>
    </source>
</evidence>
<accession>A0A1I0MRK5</accession>
<dbReference type="OrthoDB" id="253376at2157"/>
<keyword evidence="1" id="KW-0472">Membrane</keyword>
<reference evidence="2 3" key="1">
    <citation type="submission" date="2016-10" db="EMBL/GenBank/DDBJ databases">
        <authorList>
            <person name="de Groot N.N."/>
        </authorList>
    </citation>
    <scope>NUCLEOTIDE SEQUENCE [LARGE SCALE GENOMIC DNA]</scope>
    <source>
        <strain evidence="2 3">CGMCC 1.5337</strain>
    </source>
</reference>
<dbReference type="EMBL" id="FOJA01000001">
    <property type="protein sequence ID" value="SEV90743.1"/>
    <property type="molecule type" value="Genomic_DNA"/>
</dbReference>
<gene>
    <name evidence="2" type="ORF">SAMN04487945_0280</name>
</gene>
<keyword evidence="3" id="KW-1185">Reference proteome</keyword>
<name>A0A1I0MRK5_9EURY</name>
<keyword evidence="2" id="KW-0378">Hydrolase</keyword>